<protein>
    <submittedName>
        <fullName evidence="1">Uncharacterized protein</fullName>
    </submittedName>
</protein>
<proteinExistence type="predicted"/>
<comment type="caution">
    <text evidence="1">The sequence shown here is derived from an EMBL/GenBank/DDBJ whole genome shotgun (WGS) entry which is preliminary data.</text>
</comment>
<name>A0AAN9QSV8_CANGL</name>
<dbReference type="EMBL" id="JAYMYQ010000003">
    <property type="protein sequence ID" value="KAK7345561.1"/>
    <property type="molecule type" value="Genomic_DNA"/>
</dbReference>
<evidence type="ECO:0000313" key="2">
    <source>
        <dbReference type="Proteomes" id="UP001367508"/>
    </source>
</evidence>
<gene>
    <name evidence="1" type="ORF">VNO77_16166</name>
</gene>
<accession>A0AAN9QSV8</accession>
<organism evidence="1 2">
    <name type="scientific">Canavalia gladiata</name>
    <name type="common">Sword bean</name>
    <name type="synonym">Dolichos gladiatus</name>
    <dbReference type="NCBI Taxonomy" id="3824"/>
    <lineage>
        <taxon>Eukaryota</taxon>
        <taxon>Viridiplantae</taxon>
        <taxon>Streptophyta</taxon>
        <taxon>Embryophyta</taxon>
        <taxon>Tracheophyta</taxon>
        <taxon>Spermatophyta</taxon>
        <taxon>Magnoliopsida</taxon>
        <taxon>eudicotyledons</taxon>
        <taxon>Gunneridae</taxon>
        <taxon>Pentapetalae</taxon>
        <taxon>rosids</taxon>
        <taxon>fabids</taxon>
        <taxon>Fabales</taxon>
        <taxon>Fabaceae</taxon>
        <taxon>Papilionoideae</taxon>
        <taxon>50 kb inversion clade</taxon>
        <taxon>NPAAA clade</taxon>
        <taxon>indigoferoid/millettioid clade</taxon>
        <taxon>Phaseoleae</taxon>
        <taxon>Canavalia</taxon>
    </lineage>
</organism>
<dbReference type="AlphaFoldDB" id="A0AAN9QSV8"/>
<keyword evidence="2" id="KW-1185">Reference proteome</keyword>
<reference evidence="1 2" key="1">
    <citation type="submission" date="2024-01" db="EMBL/GenBank/DDBJ databases">
        <title>The genomes of 5 underutilized Papilionoideae crops provide insights into root nodulation and disease resistanc.</title>
        <authorList>
            <person name="Jiang F."/>
        </authorList>
    </citation>
    <scope>NUCLEOTIDE SEQUENCE [LARGE SCALE GENOMIC DNA]</scope>
    <source>
        <strain evidence="1">LVBAO_FW01</strain>
        <tissue evidence="1">Leaves</tissue>
    </source>
</reference>
<sequence length="81" mass="9504">MRAQDQYKRDEEEGKRKGNQNGSVALAHIIGTIMASDWPRQLIFLDKSQILLFPININTHTAPIIKVFICWNYCHYFNFSF</sequence>
<evidence type="ECO:0000313" key="1">
    <source>
        <dbReference type="EMBL" id="KAK7345561.1"/>
    </source>
</evidence>
<dbReference type="Proteomes" id="UP001367508">
    <property type="component" value="Unassembled WGS sequence"/>
</dbReference>